<accession>A0AAE1CLH3</accession>
<dbReference type="Gene3D" id="2.170.300.10">
    <property type="entry name" value="Tie2 ligand-binding domain superfamily"/>
    <property type="match status" value="1"/>
</dbReference>
<protein>
    <submittedName>
        <fullName evidence="1">Uncharacterized protein</fullName>
    </submittedName>
</protein>
<keyword evidence="2" id="KW-1185">Reference proteome</keyword>
<sequence>MVTNNDFVVQCPSGSYGEECAATCSDHCAGDQNPCHHVNGTCDLGCDPGYQGSSCTQEYPVVDGLSEVTLKSSRHKNKWSSFFHSLSCGETFM</sequence>
<dbReference type="EMBL" id="JAWDGP010007668">
    <property type="protein sequence ID" value="KAK3709336.1"/>
    <property type="molecule type" value="Genomic_DNA"/>
</dbReference>
<comment type="caution">
    <text evidence="1">The sequence shown here is derived from an EMBL/GenBank/DDBJ whole genome shotgun (WGS) entry which is preliminary data.</text>
</comment>
<evidence type="ECO:0000313" key="1">
    <source>
        <dbReference type="EMBL" id="KAK3709336.1"/>
    </source>
</evidence>
<reference evidence="1" key="1">
    <citation type="journal article" date="2023" name="G3 (Bethesda)">
        <title>A reference genome for the long-term kleptoplast-retaining sea slug Elysia crispata morphotype clarki.</title>
        <authorList>
            <person name="Eastman K.E."/>
            <person name="Pendleton A.L."/>
            <person name="Shaikh M.A."/>
            <person name="Suttiyut T."/>
            <person name="Ogas R."/>
            <person name="Tomko P."/>
            <person name="Gavelis G."/>
            <person name="Widhalm J.R."/>
            <person name="Wisecaver J.H."/>
        </authorList>
    </citation>
    <scope>NUCLEOTIDE SEQUENCE</scope>
    <source>
        <strain evidence="1">ECLA1</strain>
    </source>
</reference>
<name>A0AAE1CLH3_9GAST</name>
<gene>
    <name evidence="1" type="ORF">RRG08_056690</name>
</gene>
<proteinExistence type="predicted"/>
<dbReference type="Proteomes" id="UP001283361">
    <property type="component" value="Unassembled WGS sequence"/>
</dbReference>
<evidence type="ECO:0000313" key="2">
    <source>
        <dbReference type="Proteomes" id="UP001283361"/>
    </source>
</evidence>
<dbReference type="AlphaFoldDB" id="A0AAE1CLH3"/>
<organism evidence="1 2">
    <name type="scientific">Elysia crispata</name>
    <name type="common">lettuce slug</name>
    <dbReference type="NCBI Taxonomy" id="231223"/>
    <lineage>
        <taxon>Eukaryota</taxon>
        <taxon>Metazoa</taxon>
        <taxon>Spiralia</taxon>
        <taxon>Lophotrochozoa</taxon>
        <taxon>Mollusca</taxon>
        <taxon>Gastropoda</taxon>
        <taxon>Heterobranchia</taxon>
        <taxon>Euthyneura</taxon>
        <taxon>Panpulmonata</taxon>
        <taxon>Sacoglossa</taxon>
        <taxon>Placobranchoidea</taxon>
        <taxon>Plakobranchidae</taxon>
        <taxon>Elysia</taxon>
    </lineage>
</organism>